<accession>A0ACD5Y8J7</accession>
<proteinExistence type="predicted"/>
<dbReference type="EnsemblPlants" id="AVESA.00010b.r2.5CG0930600.1">
    <property type="protein sequence ID" value="AVESA.00010b.r2.5CG0930600.1.CDS"/>
    <property type="gene ID" value="AVESA.00010b.r2.5CG0930600"/>
</dbReference>
<reference evidence="1" key="1">
    <citation type="submission" date="2021-05" db="EMBL/GenBank/DDBJ databases">
        <authorList>
            <person name="Scholz U."/>
            <person name="Mascher M."/>
            <person name="Fiebig A."/>
        </authorList>
    </citation>
    <scope>NUCLEOTIDE SEQUENCE [LARGE SCALE GENOMIC DNA]</scope>
</reference>
<protein>
    <submittedName>
        <fullName evidence="1">Uncharacterized protein</fullName>
    </submittedName>
</protein>
<reference evidence="1" key="2">
    <citation type="submission" date="2025-09" db="UniProtKB">
        <authorList>
            <consortium name="EnsemblPlants"/>
        </authorList>
    </citation>
    <scope>IDENTIFICATION</scope>
</reference>
<evidence type="ECO:0000313" key="1">
    <source>
        <dbReference type="EnsemblPlants" id="AVESA.00010b.r2.5CG0930600.1.CDS"/>
    </source>
</evidence>
<organism evidence="1 2">
    <name type="scientific">Avena sativa</name>
    <name type="common">Oat</name>
    <dbReference type="NCBI Taxonomy" id="4498"/>
    <lineage>
        <taxon>Eukaryota</taxon>
        <taxon>Viridiplantae</taxon>
        <taxon>Streptophyta</taxon>
        <taxon>Embryophyta</taxon>
        <taxon>Tracheophyta</taxon>
        <taxon>Spermatophyta</taxon>
        <taxon>Magnoliopsida</taxon>
        <taxon>Liliopsida</taxon>
        <taxon>Poales</taxon>
        <taxon>Poaceae</taxon>
        <taxon>BOP clade</taxon>
        <taxon>Pooideae</taxon>
        <taxon>Poodae</taxon>
        <taxon>Poeae</taxon>
        <taxon>Poeae Chloroplast Group 1 (Aveneae type)</taxon>
        <taxon>Aveninae</taxon>
        <taxon>Avena</taxon>
    </lineage>
</organism>
<dbReference type="Proteomes" id="UP001732700">
    <property type="component" value="Chromosome 5C"/>
</dbReference>
<sequence>MSRCFPFPPPGYEAKLRSEHKDLVKKEKHKAKKHKKEATDGGQRERKEKDRDHRKDKHKKKHKREKYKDRRKNKEGDKDKGQEGHANNTGISTGKLLPQSVESFVVVGSEEKERTSVGRVNEKSGQIGQHNHASEKRKDKTRVLNGKSPQGGPSEKHSTRIHGSNRVGLQQESAAAQQKRRIAPSTNAAGRTEQVDQQSDGSSHSVYGKSDSISTKRMTEKKNGSTNNFHSKVDKQLVGGKTGAVQGNAKIKQVKANHQKGVIHGDRGHDVNNKAFKDRDKAHNVKKRKAKDGNESKIKEKRSAGHEQKRAELDGHGTRKNHIHDIDSAHLNGNKFSSDDVNKRKDLSAKSCLHEHSMRRTKMPRMSPANYLRVNEETLKNSQGTAPCSSTLPVGATPCEADMLLDNNECCNNGNTAPHYLEEHKSAVSSSSYDSREVSLTPPHPDTKNLSQVYSIPAVGDCSEFIDQDWLFTGDHVHQKSTILEAAKPLQVWAEAQPIDSADVVAMPYVVLL</sequence>
<evidence type="ECO:0000313" key="2">
    <source>
        <dbReference type="Proteomes" id="UP001732700"/>
    </source>
</evidence>
<keyword evidence="2" id="KW-1185">Reference proteome</keyword>
<name>A0ACD5Y8J7_AVESA</name>